<dbReference type="SUPFAM" id="SSF48371">
    <property type="entry name" value="ARM repeat"/>
    <property type="match status" value="1"/>
</dbReference>
<dbReference type="Gene3D" id="1.25.10.10">
    <property type="entry name" value="Leucine-rich Repeat Variant"/>
    <property type="match status" value="1"/>
</dbReference>
<reference evidence="2" key="1">
    <citation type="submission" date="2025-08" db="UniProtKB">
        <authorList>
            <consortium name="RefSeq"/>
        </authorList>
    </citation>
    <scope>IDENTIFICATION</scope>
    <source>
        <tissue evidence="2">Sperm</tissue>
    </source>
</reference>
<gene>
    <name evidence="2" type="primary">LOC116943669</name>
</gene>
<dbReference type="PANTHER" id="PTHR46270">
    <property type="entry name" value="ARMADILLO-TYPE FOLD-RELATED"/>
    <property type="match status" value="1"/>
</dbReference>
<dbReference type="Proteomes" id="UP001318040">
    <property type="component" value="Chromosome 18"/>
</dbReference>
<accession>A0AAJ7T971</accession>
<protein>
    <submittedName>
        <fullName evidence="2">Uncharacterized protein LOC116943669</fullName>
    </submittedName>
</protein>
<name>A0AAJ7T971_PETMA</name>
<dbReference type="InterPro" id="IPR011989">
    <property type="entry name" value="ARM-like"/>
</dbReference>
<dbReference type="InterPro" id="IPR016024">
    <property type="entry name" value="ARM-type_fold"/>
</dbReference>
<dbReference type="KEGG" id="pmrn:116943669"/>
<dbReference type="PANTHER" id="PTHR46270:SF2">
    <property type="entry name" value="TIR DOMAIN-CONTAINING PROTEIN"/>
    <property type="match status" value="1"/>
</dbReference>
<keyword evidence="1" id="KW-1185">Reference proteome</keyword>
<evidence type="ECO:0000313" key="1">
    <source>
        <dbReference type="Proteomes" id="UP001318040"/>
    </source>
</evidence>
<dbReference type="GeneID" id="116943669"/>
<sequence length="304" mass="34395">MQTNSSALPWCAQALRQGQEQRCHALDTEKGESVSLESKKQNLKQHLQCLKTSSIDLDNLNGIYLAVDTYATLEERQQLSEVLMQEGGAEMIMSVLLYLSSEGRHIPDSSLRRMEMALWILQRYTCVHAPIRRRLVECGAVKYLIKLLKHLRLEARSSNADVRYIVRSTLGTLANICLNLEFKTCFRQENAMDEIVAYTKQSDKVCKLDSLAVLSRITNEDEVYLVSEAIGAINILVEVLNVPTYYDYTRFEGKVFYTHKLFANFTFICIAGGVYKKTIEASALSGQSLEIVAVEQEESSDPMI</sequence>
<dbReference type="RefSeq" id="XP_032812611.1">
    <property type="nucleotide sequence ID" value="XM_032956720.1"/>
</dbReference>
<evidence type="ECO:0000313" key="2">
    <source>
        <dbReference type="RefSeq" id="XP_032812611.1"/>
    </source>
</evidence>
<dbReference type="AlphaFoldDB" id="A0AAJ7T971"/>
<proteinExistence type="predicted"/>
<organism evidence="1 2">
    <name type="scientific">Petromyzon marinus</name>
    <name type="common">Sea lamprey</name>
    <dbReference type="NCBI Taxonomy" id="7757"/>
    <lineage>
        <taxon>Eukaryota</taxon>
        <taxon>Metazoa</taxon>
        <taxon>Chordata</taxon>
        <taxon>Craniata</taxon>
        <taxon>Vertebrata</taxon>
        <taxon>Cyclostomata</taxon>
        <taxon>Hyperoartia</taxon>
        <taxon>Petromyzontiformes</taxon>
        <taxon>Petromyzontidae</taxon>
        <taxon>Petromyzon</taxon>
    </lineage>
</organism>